<evidence type="ECO:0000313" key="9">
    <source>
        <dbReference type="EMBL" id="KAF4404273.1"/>
    </source>
</evidence>
<accession>A0A7J6EY15</accession>
<dbReference type="InterPro" id="IPR012850">
    <property type="entry name" value="A-amylase_bs_C"/>
</dbReference>
<dbReference type="EMBL" id="JAATIQ010000002">
    <property type="protein sequence ID" value="KAF4404273.1"/>
    <property type="molecule type" value="Genomic_DNA"/>
</dbReference>
<dbReference type="Proteomes" id="UP000525078">
    <property type="component" value="Unassembled WGS sequence"/>
</dbReference>
<dbReference type="EC" id="3.2.1.1" evidence="3"/>
<protein>
    <recommendedName>
        <fullName evidence="3">alpha-amylase</fullName>
        <ecNumber evidence="3">3.2.1.1</ecNumber>
    </recommendedName>
</protein>
<evidence type="ECO:0000313" key="10">
    <source>
        <dbReference type="Proteomes" id="UP000525078"/>
    </source>
</evidence>
<name>A0A7J6EY15_CANSA</name>
<evidence type="ECO:0000256" key="3">
    <source>
        <dbReference type="ARBA" id="ARBA00012595"/>
    </source>
</evidence>
<dbReference type="Gene3D" id="2.60.40.1180">
    <property type="entry name" value="Golgi alpha-mannosidase II"/>
    <property type="match status" value="1"/>
</dbReference>
<evidence type="ECO:0000256" key="2">
    <source>
        <dbReference type="ARBA" id="ARBA00001913"/>
    </source>
</evidence>
<gene>
    <name evidence="8" type="ORF">F8388_011396</name>
    <name evidence="9" type="ORF">G4B88_014729</name>
</gene>
<keyword evidence="11" id="KW-1185">Reference proteome</keyword>
<evidence type="ECO:0000313" key="11">
    <source>
        <dbReference type="Proteomes" id="UP000583929"/>
    </source>
</evidence>
<organism evidence="8 10">
    <name type="scientific">Cannabis sativa</name>
    <name type="common">Hemp</name>
    <name type="synonym">Marijuana</name>
    <dbReference type="NCBI Taxonomy" id="3483"/>
    <lineage>
        <taxon>Eukaryota</taxon>
        <taxon>Viridiplantae</taxon>
        <taxon>Streptophyta</taxon>
        <taxon>Embryophyta</taxon>
        <taxon>Tracheophyta</taxon>
        <taxon>Spermatophyta</taxon>
        <taxon>Magnoliopsida</taxon>
        <taxon>eudicotyledons</taxon>
        <taxon>Gunneridae</taxon>
        <taxon>Pentapetalae</taxon>
        <taxon>rosids</taxon>
        <taxon>fabids</taxon>
        <taxon>Rosales</taxon>
        <taxon>Cannabaceae</taxon>
        <taxon>Cannabis</taxon>
    </lineage>
</organism>
<evidence type="ECO:0000313" key="8">
    <source>
        <dbReference type="EMBL" id="KAF4362569.1"/>
    </source>
</evidence>
<proteinExistence type="predicted"/>
<reference evidence="10 11" key="1">
    <citation type="journal article" date="2020" name="bioRxiv">
        <title>Sequence and annotation of 42 cannabis genomes reveals extensive copy number variation in cannabinoid synthesis and pathogen resistance genes.</title>
        <authorList>
            <person name="Mckernan K.J."/>
            <person name="Helbert Y."/>
            <person name="Kane L.T."/>
            <person name="Ebling H."/>
            <person name="Zhang L."/>
            <person name="Liu B."/>
            <person name="Eaton Z."/>
            <person name="Mclaughlin S."/>
            <person name="Kingan S."/>
            <person name="Baybayan P."/>
            <person name="Concepcion G."/>
            <person name="Jordan M."/>
            <person name="Riva A."/>
            <person name="Barbazuk W."/>
            <person name="Harkins T."/>
        </authorList>
    </citation>
    <scope>NUCLEOTIDE SEQUENCE [LARGE SCALE GENOMIC DNA]</scope>
    <source>
        <strain evidence="10 11">cv. Jamaican Lion 4</strain>
        <strain evidence="9">Father</strain>
        <strain evidence="8">Mother</strain>
        <tissue evidence="8">Leaf</tissue>
    </source>
</reference>
<dbReference type="GO" id="GO:0004556">
    <property type="term" value="F:alpha-amylase activity"/>
    <property type="evidence" value="ECO:0007669"/>
    <property type="project" value="UniProtKB-EC"/>
</dbReference>
<sequence length="166" mass="18827">MLACLDWGPSFIYKDDTEFRTRILGIAGEEYLRSTTLIHEKQLIGLRLLIAKSLPLILPQRCSSGCSFRCVVAFEGQKQEASRKRNDINSRSNGNILAAEADFIWAKIDKKVIVKIGTNEDLRNLLLADYQLIYPGEDFAVQELDYELSEACTHFRVVEENVILGD</sequence>
<evidence type="ECO:0000256" key="6">
    <source>
        <dbReference type="ARBA" id="ARBA00023295"/>
    </source>
</evidence>
<keyword evidence="4" id="KW-0378">Hydrolase</keyword>
<dbReference type="AlphaFoldDB" id="A0A7J6EY15"/>
<evidence type="ECO:0000259" key="7">
    <source>
        <dbReference type="SMART" id="SM00810"/>
    </source>
</evidence>
<keyword evidence="6" id="KW-0326">Glycosidase</keyword>
<dbReference type="SUPFAM" id="SSF51011">
    <property type="entry name" value="Glycosyl hydrolase domain"/>
    <property type="match status" value="1"/>
</dbReference>
<keyword evidence="5" id="KW-0119">Carbohydrate metabolism</keyword>
<dbReference type="GO" id="GO:0005509">
    <property type="term" value="F:calcium ion binding"/>
    <property type="evidence" value="ECO:0007669"/>
    <property type="project" value="InterPro"/>
</dbReference>
<evidence type="ECO:0000256" key="5">
    <source>
        <dbReference type="ARBA" id="ARBA00023277"/>
    </source>
</evidence>
<comment type="cofactor">
    <cofactor evidence="2">
        <name>Ca(2+)</name>
        <dbReference type="ChEBI" id="CHEBI:29108"/>
    </cofactor>
</comment>
<comment type="catalytic activity">
    <reaction evidence="1">
        <text>Endohydrolysis of (1-&gt;4)-alpha-D-glucosidic linkages in polysaccharides containing three or more (1-&gt;4)-alpha-linked D-glucose units.</text>
        <dbReference type="EC" id="3.2.1.1"/>
    </reaction>
</comment>
<dbReference type="Pfam" id="PF07821">
    <property type="entry name" value="Alpha-amyl_C2"/>
    <property type="match status" value="1"/>
</dbReference>
<evidence type="ECO:0000256" key="1">
    <source>
        <dbReference type="ARBA" id="ARBA00000548"/>
    </source>
</evidence>
<feature type="domain" description="Alpha-amylase C-terminal beta-sheet" evidence="7">
    <location>
        <begin position="84"/>
        <end position="144"/>
    </location>
</feature>
<comment type="caution">
    <text evidence="8">The sequence shown here is derived from an EMBL/GenBank/DDBJ whole genome shotgun (WGS) entry which is preliminary data.</text>
</comment>
<dbReference type="EMBL" id="JAATIP010000182">
    <property type="protein sequence ID" value="KAF4362569.1"/>
    <property type="molecule type" value="Genomic_DNA"/>
</dbReference>
<dbReference type="SMART" id="SM00810">
    <property type="entry name" value="Alpha-amyl_C2"/>
    <property type="match status" value="1"/>
</dbReference>
<evidence type="ECO:0000256" key="4">
    <source>
        <dbReference type="ARBA" id="ARBA00022801"/>
    </source>
</evidence>
<dbReference type="InterPro" id="IPR013780">
    <property type="entry name" value="Glyco_hydro_b"/>
</dbReference>
<dbReference type="GO" id="GO:0005975">
    <property type="term" value="P:carbohydrate metabolic process"/>
    <property type="evidence" value="ECO:0007669"/>
    <property type="project" value="InterPro"/>
</dbReference>
<dbReference type="Proteomes" id="UP000583929">
    <property type="component" value="Unassembled WGS sequence"/>
</dbReference>